<organism evidence="2 3">
    <name type="scientific">Streptomyces olivoverticillatus</name>
    <dbReference type="NCBI Taxonomy" id="66427"/>
    <lineage>
        <taxon>Bacteria</taxon>
        <taxon>Bacillati</taxon>
        <taxon>Actinomycetota</taxon>
        <taxon>Actinomycetes</taxon>
        <taxon>Kitasatosporales</taxon>
        <taxon>Streptomycetaceae</taxon>
        <taxon>Streptomyces</taxon>
    </lineage>
</organism>
<dbReference type="InterPro" id="IPR014756">
    <property type="entry name" value="Ig_E-set"/>
</dbReference>
<dbReference type="AlphaFoldDB" id="A0A7W7LNX5"/>
<dbReference type="GO" id="GO:0005975">
    <property type="term" value="P:carbohydrate metabolic process"/>
    <property type="evidence" value="ECO:0007669"/>
    <property type="project" value="UniProtKB-ARBA"/>
</dbReference>
<dbReference type="Pfam" id="PF01833">
    <property type="entry name" value="TIG"/>
    <property type="match status" value="2"/>
</dbReference>
<proteinExistence type="predicted"/>
<keyword evidence="3" id="KW-1185">Reference proteome</keyword>
<protein>
    <recommendedName>
        <fullName evidence="1">IPT/TIG domain-containing protein</fullName>
    </recommendedName>
</protein>
<feature type="domain" description="IPT/TIG" evidence="1">
    <location>
        <begin position="85"/>
        <end position="173"/>
    </location>
</feature>
<evidence type="ECO:0000259" key="1">
    <source>
        <dbReference type="Pfam" id="PF01833"/>
    </source>
</evidence>
<evidence type="ECO:0000313" key="2">
    <source>
        <dbReference type="EMBL" id="MBB4893723.1"/>
    </source>
</evidence>
<dbReference type="Gene3D" id="2.60.40.10">
    <property type="entry name" value="Immunoglobulins"/>
    <property type="match status" value="3"/>
</dbReference>
<dbReference type="InterPro" id="IPR013783">
    <property type="entry name" value="Ig-like_fold"/>
</dbReference>
<accession>A0A7W7LNX5</accession>
<dbReference type="RefSeq" id="WP_184349574.1">
    <property type="nucleotide sequence ID" value="NZ_JACHJH010000003.1"/>
</dbReference>
<dbReference type="InterPro" id="IPR002909">
    <property type="entry name" value="IPT_dom"/>
</dbReference>
<name>A0A7W7LNX5_9ACTN</name>
<reference evidence="2 3" key="1">
    <citation type="submission" date="2020-08" db="EMBL/GenBank/DDBJ databases">
        <title>Genomic Encyclopedia of Type Strains, Phase III (KMG-III): the genomes of soil and plant-associated and newly described type strains.</title>
        <authorList>
            <person name="Whitman W."/>
        </authorList>
    </citation>
    <scope>NUCLEOTIDE SEQUENCE [LARGE SCALE GENOMIC DNA]</scope>
    <source>
        <strain evidence="2 3">CECT 3266</strain>
    </source>
</reference>
<dbReference type="EMBL" id="JACHJH010000003">
    <property type="protein sequence ID" value="MBB4893723.1"/>
    <property type="molecule type" value="Genomic_DNA"/>
</dbReference>
<comment type="caution">
    <text evidence="2">The sequence shown here is derived from an EMBL/GenBank/DDBJ whole genome shotgun (WGS) entry which is preliminary data.</text>
</comment>
<evidence type="ECO:0000313" key="3">
    <source>
        <dbReference type="Proteomes" id="UP000556084"/>
    </source>
</evidence>
<dbReference type="SUPFAM" id="SSF81296">
    <property type="entry name" value="E set domains"/>
    <property type="match status" value="3"/>
</dbReference>
<feature type="domain" description="IPT/TIG" evidence="1">
    <location>
        <begin position="3"/>
        <end position="80"/>
    </location>
</feature>
<gene>
    <name evidence="2" type="ORF">FHS39_002754</name>
</gene>
<sequence length="270" mass="26022">MAPFISSISPTSGHSGQTMTITGTGLGSLSTTRVGIGTKTVTPTAASNTSVTLTLPSGCSGQANVIVTVSGVNSNSNAFFYVAAPACTSVTPNTGPATPAGPIDVFGSGFSTATSVAFGAAGSAAPTVLSDSHLTVTPPAHGTFAACTDSADVLITATGGTSTPIGAACQFTYYDLPKVTSVTPATGSASNPPTGVIVAGTCFVDVSAVTFTPVGGGTAVPANNVSVTGPGTLTLDVPSGLTVGTTYDIQVTTPGGTSTAVTADQFAVTA</sequence>
<dbReference type="Proteomes" id="UP000556084">
    <property type="component" value="Unassembled WGS sequence"/>
</dbReference>